<comment type="caution">
    <text evidence="1">The sequence shown here is derived from an EMBL/GenBank/DDBJ whole genome shotgun (WGS) entry which is preliminary data.</text>
</comment>
<evidence type="ECO:0000313" key="2">
    <source>
        <dbReference type="Proteomes" id="UP000623129"/>
    </source>
</evidence>
<organism evidence="1 2">
    <name type="scientific">Carex littledalei</name>
    <dbReference type="NCBI Taxonomy" id="544730"/>
    <lineage>
        <taxon>Eukaryota</taxon>
        <taxon>Viridiplantae</taxon>
        <taxon>Streptophyta</taxon>
        <taxon>Embryophyta</taxon>
        <taxon>Tracheophyta</taxon>
        <taxon>Spermatophyta</taxon>
        <taxon>Magnoliopsida</taxon>
        <taxon>Liliopsida</taxon>
        <taxon>Poales</taxon>
        <taxon>Cyperaceae</taxon>
        <taxon>Cyperoideae</taxon>
        <taxon>Cariceae</taxon>
        <taxon>Carex</taxon>
        <taxon>Carex subgen. Euthyceras</taxon>
    </lineage>
</organism>
<gene>
    <name evidence="1" type="ORF">FCM35_KLT07850</name>
</gene>
<name>A0A833V7M5_9POAL</name>
<dbReference type="OrthoDB" id="4788989at2759"/>
<dbReference type="Proteomes" id="UP000623129">
    <property type="component" value="Unassembled WGS sequence"/>
</dbReference>
<proteinExistence type="predicted"/>
<accession>A0A833V7M5</accession>
<evidence type="ECO:0000313" key="1">
    <source>
        <dbReference type="EMBL" id="KAF3327732.1"/>
    </source>
</evidence>
<reference evidence="1" key="1">
    <citation type="submission" date="2020-01" db="EMBL/GenBank/DDBJ databases">
        <title>Genome sequence of Kobresia littledalei, the first chromosome-level genome in the family Cyperaceae.</title>
        <authorList>
            <person name="Qu G."/>
        </authorList>
    </citation>
    <scope>NUCLEOTIDE SEQUENCE</scope>
    <source>
        <strain evidence="1">C.B.Clarke</strain>
        <tissue evidence="1">Leaf</tissue>
    </source>
</reference>
<protein>
    <submittedName>
        <fullName evidence="1">Putative E3 ubiquitin-protein ligase SINA-like 6</fullName>
    </submittedName>
</protein>
<keyword evidence="2" id="KW-1185">Reference proteome</keyword>
<sequence length="208" mass="23950">MTKAGWRSGERLKDKEERLRILHLKEKSREERLLILLKKRLEEEKRLESRLIPTYWTAPFASIPCAPQLISHFIYGQSCNIKFNQGDPYFTLFGPDKELFLLVNEPVLNIGNALSLYCNALAHLRHNDFSYELMVDTVSGTNASSVHLKSQVVSIKEWKRGEVRGSFLLVPLGFSLSGEMKVQFSFYDETMCLSDLQLLLSLLLLLLR</sequence>
<dbReference type="AlphaFoldDB" id="A0A833V7M5"/>
<dbReference type="EMBL" id="SWLB01000017">
    <property type="protein sequence ID" value="KAF3327732.1"/>
    <property type="molecule type" value="Genomic_DNA"/>
</dbReference>